<accession>A0A819I6N0</accession>
<name>A0A819I6N0_9BILA</name>
<dbReference type="EMBL" id="CAJOAZ010002236">
    <property type="protein sequence ID" value="CAF3908694.1"/>
    <property type="molecule type" value="Genomic_DNA"/>
</dbReference>
<comment type="caution">
    <text evidence="2">The sequence shown here is derived from an EMBL/GenBank/DDBJ whole genome shotgun (WGS) entry which is preliminary data.</text>
</comment>
<proteinExistence type="predicted"/>
<dbReference type="InterPro" id="IPR058912">
    <property type="entry name" value="HTH_animal"/>
</dbReference>
<feature type="domain" description="Helix-turn-helix" evidence="1">
    <location>
        <begin position="423"/>
        <end position="480"/>
    </location>
</feature>
<dbReference type="Pfam" id="PF26215">
    <property type="entry name" value="HTH_animal"/>
    <property type="match status" value="1"/>
</dbReference>
<dbReference type="PANTHER" id="PTHR21301">
    <property type="entry name" value="REVERSE TRANSCRIPTASE"/>
    <property type="match status" value="1"/>
</dbReference>
<organism evidence="2 3">
    <name type="scientific">Adineta steineri</name>
    <dbReference type="NCBI Taxonomy" id="433720"/>
    <lineage>
        <taxon>Eukaryota</taxon>
        <taxon>Metazoa</taxon>
        <taxon>Spiralia</taxon>
        <taxon>Gnathifera</taxon>
        <taxon>Rotifera</taxon>
        <taxon>Eurotatoria</taxon>
        <taxon>Bdelloidea</taxon>
        <taxon>Adinetida</taxon>
        <taxon>Adinetidae</taxon>
        <taxon>Adineta</taxon>
    </lineage>
</organism>
<evidence type="ECO:0000313" key="3">
    <source>
        <dbReference type="Proteomes" id="UP000663844"/>
    </source>
</evidence>
<protein>
    <recommendedName>
        <fullName evidence="1">Helix-turn-helix domain-containing protein</fullName>
    </recommendedName>
</protein>
<sequence length="582" mass="70369">MSSSNLPLEKILSQQLAPLQQQLTELFIKYPIVESRQKKFEDEMKKLFYHSFILPIPNTLKERSLYEQKLIQSIRNQLKQNQLILRRTADNNNTYYLGQSNDFRFKSNEFMHTTETFECLGFIDDQNTLEQHLNRITQSMDTILNDLFKQKSISEDHLIKLSMSQRTNIKLPYLYFLPEINEDNSILLEPKLSCCKNAPVQILAAYLEQILQPLYEQVVQSILFHNGTDFMKKLQSHCCYKTVFKPTTSFITFEIHHLYSNVSHEDLRLSIKRLLTDPIIRQPDYNGLSADVIEILVNMFLQTNIFIYNDKIYRYLKGCPLNFSFSRLLFNIYSYHWYFTWFRSIRIENECFGLFKNTGFFTWNQSIDKIEKVFNEINQTYNSPIHITTSIGLQVHYLNCYIENRNGSLYSRVYYNPNKQRFLLPYFDDHPRLRHRQWFRFLLVRAGLYCTQVEDFEYEKLYIELTFIANGYSLNFVEYHNRQFFKLIYPSNTTTTEFDQYRYNVFRHDLSRYVTRQQELQKNHRLIQFDYIFDWGLRWKFNSGFYTNWIKLLEQDPKFKRYKLKIQLNSKHYYLSNTLLTQ</sequence>
<dbReference type="PANTHER" id="PTHR21301:SF10">
    <property type="entry name" value="REVERSE TRANSCRIPTASE DOMAIN-CONTAINING PROTEIN"/>
    <property type="match status" value="1"/>
</dbReference>
<reference evidence="2" key="1">
    <citation type="submission" date="2021-02" db="EMBL/GenBank/DDBJ databases">
        <authorList>
            <person name="Nowell W R."/>
        </authorList>
    </citation>
    <scope>NUCLEOTIDE SEQUENCE</scope>
</reference>
<dbReference type="Proteomes" id="UP000663844">
    <property type="component" value="Unassembled WGS sequence"/>
</dbReference>
<dbReference type="AlphaFoldDB" id="A0A819I6N0"/>
<evidence type="ECO:0000259" key="1">
    <source>
        <dbReference type="Pfam" id="PF26215"/>
    </source>
</evidence>
<gene>
    <name evidence="2" type="ORF">OXD698_LOCUS24354</name>
</gene>
<evidence type="ECO:0000313" key="2">
    <source>
        <dbReference type="EMBL" id="CAF3908694.1"/>
    </source>
</evidence>